<keyword evidence="3 6" id="KW-0812">Transmembrane</keyword>
<dbReference type="PANTHER" id="PTHR32322">
    <property type="entry name" value="INNER MEMBRANE TRANSPORTER"/>
    <property type="match status" value="1"/>
</dbReference>
<evidence type="ECO:0000259" key="7">
    <source>
        <dbReference type="Pfam" id="PF00892"/>
    </source>
</evidence>
<dbReference type="InterPro" id="IPR000620">
    <property type="entry name" value="EamA_dom"/>
</dbReference>
<keyword evidence="2" id="KW-1003">Cell membrane</keyword>
<feature type="transmembrane region" description="Helical" evidence="6">
    <location>
        <begin position="255"/>
        <end position="274"/>
    </location>
</feature>
<feature type="transmembrane region" description="Helical" evidence="6">
    <location>
        <begin position="71"/>
        <end position="91"/>
    </location>
</feature>
<dbReference type="InterPro" id="IPR050638">
    <property type="entry name" value="AA-Vitamin_Transporters"/>
</dbReference>
<dbReference type="Pfam" id="PF00892">
    <property type="entry name" value="EamA"/>
    <property type="match status" value="2"/>
</dbReference>
<name>A0A1U9JYJ5_9BURK</name>
<feature type="transmembrane region" description="Helical" evidence="6">
    <location>
        <begin position="220"/>
        <end position="243"/>
    </location>
</feature>
<reference evidence="8 9" key="1">
    <citation type="submission" date="2017-01" db="EMBL/GenBank/DDBJ databases">
        <title>Complete Genome Sequence of Paenalcaligenes hominis, Isolated from a paraplegic Patient with neurogenic bladder.</title>
        <authorList>
            <person name="Mukhopadhyay R."/>
            <person name="Joaquin J."/>
            <person name="Hogue R."/>
            <person name="Kilaru A."/>
            <person name="Jospin G."/>
            <person name="Mars K."/>
            <person name="Eisen J.A."/>
            <person name="Chaturvedi V."/>
        </authorList>
    </citation>
    <scope>NUCLEOTIDE SEQUENCE [LARGE SCALE GENOMIC DNA]</scope>
    <source>
        <strain evidence="8 9">15S00501</strain>
    </source>
</reference>
<evidence type="ECO:0000313" key="8">
    <source>
        <dbReference type="EMBL" id="AQS50799.1"/>
    </source>
</evidence>
<dbReference type="GO" id="GO:0005886">
    <property type="term" value="C:plasma membrane"/>
    <property type="evidence" value="ECO:0007669"/>
    <property type="project" value="UniProtKB-SubCell"/>
</dbReference>
<evidence type="ECO:0000256" key="5">
    <source>
        <dbReference type="ARBA" id="ARBA00023136"/>
    </source>
</evidence>
<dbReference type="OrthoDB" id="4167046at2"/>
<feature type="transmembrane region" description="Helical" evidence="6">
    <location>
        <begin position="280"/>
        <end position="297"/>
    </location>
</feature>
<gene>
    <name evidence="8" type="ORF">PAEH1_03055</name>
</gene>
<sequence length="303" mass="33519">MNQKLTPSAVLLLVIATFLWAGNAVVGRVISEMIPPITLNFIRWFIAFGILCLFGGKILRPGSALWRHWRHYALLGLLGVGLYNAMQYMALHSSSPINVTLVNASMPIWMLLIGRLFFNSTISLRQLGGALLSLLGVAIILIRGDLSELVHFRFVIGDIYMVFATIIWAFYSWLLSQDRHEPEMKHNWSTLLLAQVTFGVMWSGAFSIGEWALTDWHIEWSWGLGLALLYVAVGPAIIAFRCWGLGVQRVGPAMAGFFANLMPLFAALLSLVFLGQAPELYHGLAFLLIVGGIVYASRASVPA</sequence>
<feature type="domain" description="EamA" evidence="7">
    <location>
        <begin position="156"/>
        <end position="296"/>
    </location>
</feature>
<protein>
    <submittedName>
        <fullName evidence="8">EamA family transporter</fullName>
    </submittedName>
</protein>
<feature type="transmembrane region" description="Helical" evidence="6">
    <location>
        <begin position="154"/>
        <end position="176"/>
    </location>
</feature>
<feature type="transmembrane region" description="Helical" evidence="6">
    <location>
        <begin position="41"/>
        <end position="59"/>
    </location>
</feature>
<dbReference type="InterPro" id="IPR037185">
    <property type="entry name" value="EmrE-like"/>
</dbReference>
<dbReference type="Proteomes" id="UP000189369">
    <property type="component" value="Chromosome"/>
</dbReference>
<dbReference type="EMBL" id="CP019697">
    <property type="protein sequence ID" value="AQS50799.1"/>
    <property type="molecule type" value="Genomic_DNA"/>
</dbReference>
<organism evidence="8 9">
    <name type="scientific">Paenalcaligenes hominis</name>
    <dbReference type="NCBI Taxonomy" id="643674"/>
    <lineage>
        <taxon>Bacteria</taxon>
        <taxon>Pseudomonadati</taxon>
        <taxon>Pseudomonadota</taxon>
        <taxon>Betaproteobacteria</taxon>
        <taxon>Burkholderiales</taxon>
        <taxon>Alcaligenaceae</taxon>
        <taxon>Paenalcaligenes</taxon>
    </lineage>
</organism>
<proteinExistence type="predicted"/>
<evidence type="ECO:0000256" key="2">
    <source>
        <dbReference type="ARBA" id="ARBA00022475"/>
    </source>
</evidence>
<evidence type="ECO:0000313" key="9">
    <source>
        <dbReference type="Proteomes" id="UP000189369"/>
    </source>
</evidence>
<evidence type="ECO:0000256" key="1">
    <source>
        <dbReference type="ARBA" id="ARBA00004651"/>
    </source>
</evidence>
<feature type="transmembrane region" description="Helical" evidence="6">
    <location>
        <begin position="124"/>
        <end position="142"/>
    </location>
</feature>
<evidence type="ECO:0000256" key="4">
    <source>
        <dbReference type="ARBA" id="ARBA00022989"/>
    </source>
</evidence>
<keyword evidence="4 6" id="KW-1133">Transmembrane helix</keyword>
<evidence type="ECO:0000256" key="3">
    <source>
        <dbReference type="ARBA" id="ARBA00022692"/>
    </source>
</evidence>
<feature type="transmembrane region" description="Helical" evidence="6">
    <location>
        <begin position="188"/>
        <end position="208"/>
    </location>
</feature>
<dbReference type="SUPFAM" id="SSF103481">
    <property type="entry name" value="Multidrug resistance efflux transporter EmrE"/>
    <property type="match status" value="2"/>
</dbReference>
<accession>A0A1U9JYJ5</accession>
<dbReference type="KEGG" id="phn:PAEH1_03055"/>
<feature type="transmembrane region" description="Helical" evidence="6">
    <location>
        <begin position="97"/>
        <end position="117"/>
    </location>
</feature>
<dbReference type="PANTHER" id="PTHR32322:SF18">
    <property type="entry name" value="S-ADENOSYLMETHIONINE_S-ADENOSYLHOMOCYSTEINE TRANSPORTER"/>
    <property type="match status" value="1"/>
</dbReference>
<feature type="domain" description="EamA" evidence="7">
    <location>
        <begin position="8"/>
        <end position="141"/>
    </location>
</feature>
<comment type="subcellular location">
    <subcellularLocation>
        <location evidence="1">Cell membrane</location>
        <topology evidence="1">Multi-pass membrane protein</topology>
    </subcellularLocation>
</comment>
<dbReference type="AlphaFoldDB" id="A0A1U9JYJ5"/>
<evidence type="ECO:0000256" key="6">
    <source>
        <dbReference type="SAM" id="Phobius"/>
    </source>
</evidence>
<keyword evidence="5 6" id="KW-0472">Membrane</keyword>